<sequence>MEVKLNAEVAQQAERMDWEAVFTDSSAPASLTETLKRYTRRELDQLRKLAAVKGLSKLNKAELAEALGEHALLRIPEILMKADNHRADIFRKLATDGICEIAGVDDLHFVHIEYFQQLYFIRAVREGERFYLAVSPDVQERLQQILNENPEFQALWERNDIICGTALGCGVHYGVLTLPTYAALVQRLLPETDTDTIIQIFEEYTRWNPYDVILEEGLLVQIELTYSTFGPQELLEAQFSRPIGYAEVDPERLASYKDSAGPADDGPVQKFASLLENKLNVEQQKAWTTALITEHAFRIGRSFNEEAVFVIERLGLEEEQQIDQLMAALQTLYNDTKQWILKGYAPLNVPLPQQAKQASVSKIPRNAPCPCGSGKKYKKCCGA</sequence>
<keyword evidence="2" id="KW-1185">Reference proteome</keyword>
<dbReference type="InterPro" id="IPR004027">
    <property type="entry name" value="SEC_C_motif"/>
</dbReference>
<dbReference type="PANTHER" id="PTHR33747:SF1">
    <property type="entry name" value="ADENYLATE CYCLASE-ASSOCIATED CAP C-TERMINAL DOMAIN-CONTAINING PROTEIN"/>
    <property type="match status" value="1"/>
</dbReference>
<dbReference type="Pfam" id="PF02810">
    <property type="entry name" value="SEC-C"/>
    <property type="match status" value="1"/>
</dbReference>
<accession>A0A969TVW9</accession>
<dbReference type="SUPFAM" id="SSF103642">
    <property type="entry name" value="Sec-C motif"/>
    <property type="match status" value="1"/>
</dbReference>
<dbReference type="Proteomes" id="UP000752012">
    <property type="component" value="Unassembled WGS sequence"/>
</dbReference>
<evidence type="ECO:0000313" key="1">
    <source>
        <dbReference type="EMBL" id="NJP36774.1"/>
    </source>
</evidence>
<reference evidence="1 2" key="1">
    <citation type="submission" date="2020-03" db="EMBL/GenBank/DDBJ databases">
        <title>Assessment of the enzymatic potential of alkaline-tolerant lipase obtained from Bacillus luteus H11 (technogenic soil) for the bioremediation of saline soils contaminated with petroleum substances.</title>
        <authorList>
            <person name="Kalwasinska A."/>
        </authorList>
    </citation>
    <scope>NUCLEOTIDE SEQUENCE [LARGE SCALE GENOMIC DNA]</scope>
    <source>
        <strain evidence="1 2">H11</strain>
    </source>
</reference>
<name>A0A969TVW9_9BACI</name>
<dbReference type="Gene3D" id="3.10.450.50">
    <property type="match status" value="1"/>
</dbReference>
<comment type="caution">
    <text evidence="1">The sequence shown here is derived from an EMBL/GenBank/DDBJ whole genome shotgun (WGS) entry which is preliminary data.</text>
</comment>
<organism evidence="1 2">
    <name type="scientific">Alkalicoccus luteus</name>
    <dbReference type="NCBI Taxonomy" id="1237094"/>
    <lineage>
        <taxon>Bacteria</taxon>
        <taxon>Bacillati</taxon>
        <taxon>Bacillota</taxon>
        <taxon>Bacilli</taxon>
        <taxon>Bacillales</taxon>
        <taxon>Bacillaceae</taxon>
        <taxon>Alkalicoccus</taxon>
    </lineage>
</organism>
<dbReference type="EMBL" id="JAATHJ010000004">
    <property type="protein sequence ID" value="NJP36774.1"/>
    <property type="molecule type" value="Genomic_DNA"/>
</dbReference>
<proteinExistence type="predicted"/>
<dbReference type="PANTHER" id="PTHR33747">
    <property type="entry name" value="UPF0225 PROTEIN SCO1677"/>
    <property type="match status" value="1"/>
</dbReference>
<dbReference type="AlphaFoldDB" id="A0A969TVW9"/>
<protein>
    <recommendedName>
        <fullName evidence="3">SEC-C motif-containing protein</fullName>
    </recommendedName>
</protein>
<gene>
    <name evidence="1" type="ORF">HCN83_04155</name>
</gene>
<dbReference type="RefSeq" id="WP_168005066.1">
    <property type="nucleotide sequence ID" value="NZ_JAATHJ010000004.1"/>
</dbReference>
<evidence type="ECO:0000313" key="2">
    <source>
        <dbReference type="Proteomes" id="UP000752012"/>
    </source>
</evidence>
<evidence type="ECO:0008006" key="3">
    <source>
        <dbReference type="Google" id="ProtNLM"/>
    </source>
</evidence>